<sequence length="83" mass="9115">MAGSGLDLFDRDPIEVVDDFQMREGVQTGQRIRAELRLVQADNGADPAPVIVNDGVPSPDYPPYGPRYHLGECAVLKHVLRLS</sequence>
<keyword evidence="2" id="KW-1185">Reference proteome</keyword>
<gene>
    <name evidence="1" type="ORF">HEK616_76450</name>
</gene>
<proteinExistence type="predicted"/>
<dbReference type="EMBL" id="AP026074">
    <property type="protein sequence ID" value="BDM74158.1"/>
    <property type="molecule type" value="Genomic_DNA"/>
</dbReference>
<accession>A0ABM8A6D0</accession>
<evidence type="ECO:0000313" key="2">
    <source>
        <dbReference type="Proteomes" id="UP001059597"/>
    </source>
</evidence>
<keyword evidence="1" id="KW-0614">Plasmid</keyword>
<geneLocation type="plasmid" evidence="1 2">
    <name>SNP1</name>
</geneLocation>
<name>A0ABM8A6D0_STRNI</name>
<evidence type="ECO:0000313" key="1">
    <source>
        <dbReference type="EMBL" id="BDM74158.1"/>
    </source>
</evidence>
<protein>
    <submittedName>
        <fullName evidence="1">Uncharacterized protein</fullName>
    </submittedName>
</protein>
<organism evidence="1 2">
    <name type="scientific">Streptomyces nigrescens</name>
    <dbReference type="NCBI Taxonomy" id="1920"/>
    <lineage>
        <taxon>Bacteria</taxon>
        <taxon>Bacillati</taxon>
        <taxon>Actinomycetota</taxon>
        <taxon>Actinomycetes</taxon>
        <taxon>Kitasatosporales</taxon>
        <taxon>Streptomycetaceae</taxon>
        <taxon>Streptomyces</taxon>
    </lineage>
</organism>
<dbReference type="Proteomes" id="UP001059597">
    <property type="component" value="Plasmid SNP1"/>
</dbReference>
<reference evidence="1" key="1">
    <citation type="submission" date="2022-06" db="EMBL/GenBank/DDBJ databases">
        <title>Complete genome sequence of Streptomyces nigrescens HEK616.</title>
        <authorList>
            <person name="Asamizu S."/>
            <person name="Onaka H."/>
        </authorList>
    </citation>
    <scope>NUCLEOTIDE SEQUENCE</scope>
    <source>
        <strain evidence="1">HEK616</strain>
        <plasmid evidence="1">SNP1</plasmid>
    </source>
</reference>